<protein>
    <submittedName>
        <fullName evidence="1">Uncharacterized protein</fullName>
    </submittedName>
</protein>
<comment type="caution">
    <text evidence="1">The sequence shown here is derived from an EMBL/GenBank/DDBJ whole genome shotgun (WGS) entry which is preliminary data.</text>
</comment>
<gene>
    <name evidence="1" type="ORF">MENTE1834_LOCUS20190</name>
</gene>
<dbReference type="EMBL" id="CAVMJV010000024">
    <property type="protein sequence ID" value="CAK5073512.1"/>
    <property type="molecule type" value="Genomic_DNA"/>
</dbReference>
<sequence length="82" mass="9127">MDCSEPSSSRAGSSEPQSMEFSDEIQWRFSQIKGNIETDDAPTDGFFNFSLAHKLGPIPSLRFVLVNFVQLFPVLTPFLAIS</sequence>
<organism evidence="1 2">
    <name type="scientific">Meloidogyne enterolobii</name>
    <name type="common">Root-knot nematode worm</name>
    <name type="synonym">Meloidogyne mayaguensis</name>
    <dbReference type="NCBI Taxonomy" id="390850"/>
    <lineage>
        <taxon>Eukaryota</taxon>
        <taxon>Metazoa</taxon>
        <taxon>Ecdysozoa</taxon>
        <taxon>Nematoda</taxon>
        <taxon>Chromadorea</taxon>
        <taxon>Rhabditida</taxon>
        <taxon>Tylenchina</taxon>
        <taxon>Tylenchomorpha</taxon>
        <taxon>Tylenchoidea</taxon>
        <taxon>Meloidogynidae</taxon>
        <taxon>Meloidogyninae</taxon>
        <taxon>Meloidogyne</taxon>
    </lineage>
</organism>
<reference evidence="1" key="1">
    <citation type="submission" date="2023-11" db="EMBL/GenBank/DDBJ databases">
        <authorList>
            <person name="Poullet M."/>
        </authorList>
    </citation>
    <scope>NUCLEOTIDE SEQUENCE</scope>
    <source>
        <strain evidence="1">E1834</strain>
    </source>
</reference>
<accession>A0ACB0Z3F6</accession>
<evidence type="ECO:0000313" key="2">
    <source>
        <dbReference type="Proteomes" id="UP001497535"/>
    </source>
</evidence>
<proteinExistence type="predicted"/>
<name>A0ACB0Z3F6_MELEN</name>
<evidence type="ECO:0000313" key="1">
    <source>
        <dbReference type="EMBL" id="CAK5073512.1"/>
    </source>
</evidence>
<dbReference type="Proteomes" id="UP001497535">
    <property type="component" value="Unassembled WGS sequence"/>
</dbReference>
<keyword evidence="2" id="KW-1185">Reference proteome</keyword>